<name>I3ZG05_TERRK</name>
<dbReference type="AlphaFoldDB" id="I3ZG05"/>
<evidence type="ECO:0000259" key="4">
    <source>
        <dbReference type="Pfam" id="PF00535"/>
    </source>
</evidence>
<evidence type="ECO:0000313" key="6">
    <source>
        <dbReference type="Proteomes" id="UP000006056"/>
    </source>
</evidence>
<evidence type="ECO:0000256" key="3">
    <source>
        <dbReference type="ARBA" id="ARBA00022679"/>
    </source>
</evidence>
<evidence type="ECO:0000256" key="1">
    <source>
        <dbReference type="ARBA" id="ARBA00006739"/>
    </source>
</evidence>
<dbReference type="HOGENOM" id="CLU_033536_7_4_0"/>
<dbReference type="Gene3D" id="3.90.550.10">
    <property type="entry name" value="Spore Coat Polysaccharide Biosynthesis Protein SpsA, Chain A"/>
    <property type="match status" value="1"/>
</dbReference>
<dbReference type="EMBL" id="CP003379">
    <property type="protein sequence ID" value="AFL88173.1"/>
    <property type="molecule type" value="Genomic_DNA"/>
</dbReference>
<comment type="similarity">
    <text evidence="1">Belongs to the glycosyltransferase 2 family.</text>
</comment>
<dbReference type="OrthoDB" id="9810303at2"/>
<dbReference type="eggNOG" id="COG0463">
    <property type="taxonomic scope" value="Bacteria"/>
</dbReference>
<dbReference type="KEGG" id="trs:Terro_1883"/>
<evidence type="ECO:0000256" key="2">
    <source>
        <dbReference type="ARBA" id="ARBA00022676"/>
    </source>
</evidence>
<feature type="domain" description="Glycosyltransferase 2-like" evidence="4">
    <location>
        <begin position="8"/>
        <end position="163"/>
    </location>
</feature>
<dbReference type="InterPro" id="IPR039528">
    <property type="entry name" value="DPM1-like"/>
</dbReference>
<organism evidence="5 6">
    <name type="scientific">Terriglobus roseus (strain DSM 18391 / NRRL B-41598 / KBS 63)</name>
    <dbReference type="NCBI Taxonomy" id="926566"/>
    <lineage>
        <taxon>Bacteria</taxon>
        <taxon>Pseudomonadati</taxon>
        <taxon>Acidobacteriota</taxon>
        <taxon>Terriglobia</taxon>
        <taxon>Terriglobales</taxon>
        <taxon>Acidobacteriaceae</taxon>
        <taxon>Terriglobus</taxon>
    </lineage>
</organism>
<sequence length="241" mass="26928">MEEQLELSVVMPAYREADSLRMLLPNLVPAVAKLSNRFEIIVADSMTPVDDTAEVCGENGVRCVPRRGGNTYGDAVRSGIESSSGRYVLLMDSDGSHNPAELFKLWNQRGKCDLVIGSRYVRGGSTENPAILILMSRVLNLAYKFAFHLPVADVSNSLRLYRGEQLRSLHLVSSNFDIVEEILIRLVAGKTHATVTEVPVTFEQRKAGESKRHLPTFVMSYFSSMAKMRAFRNEEMAKNKQ</sequence>
<proteinExistence type="inferred from homology"/>
<keyword evidence="6" id="KW-1185">Reference proteome</keyword>
<dbReference type="SUPFAM" id="SSF53448">
    <property type="entry name" value="Nucleotide-diphospho-sugar transferases"/>
    <property type="match status" value="1"/>
</dbReference>
<reference evidence="5 6" key="1">
    <citation type="submission" date="2012-06" db="EMBL/GenBank/DDBJ databases">
        <title>Complete genome of Terriglobus roseus DSM 18391.</title>
        <authorList>
            <consortium name="US DOE Joint Genome Institute (JGI-PGF)"/>
            <person name="Lucas S."/>
            <person name="Copeland A."/>
            <person name="Lapidus A."/>
            <person name="Glavina del Rio T."/>
            <person name="Dalin E."/>
            <person name="Tice H."/>
            <person name="Bruce D."/>
            <person name="Goodwin L."/>
            <person name="Pitluck S."/>
            <person name="Peters L."/>
            <person name="Mikhailova N."/>
            <person name="Munk A.C.C."/>
            <person name="Kyrpides N."/>
            <person name="Mavromatis K."/>
            <person name="Ivanova N."/>
            <person name="Brettin T."/>
            <person name="Detter J.C."/>
            <person name="Han C."/>
            <person name="Larimer F."/>
            <person name="Land M."/>
            <person name="Hauser L."/>
            <person name="Markowitz V."/>
            <person name="Cheng J.-F."/>
            <person name="Hugenholtz P."/>
            <person name="Woyke T."/>
            <person name="Wu D."/>
            <person name="Brambilla E."/>
            <person name="Klenk H.-P."/>
            <person name="Eisen J.A."/>
        </authorList>
    </citation>
    <scope>NUCLEOTIDE SEQUENCE [LARGE SCALE GENOMIC DNA]</scope>
    <source>
        <strain evidence="6">DSM 18391 / NRRL B-41598 / KBS 63</strain>
    </source>
</reference>
<dbReference type="RefSeq" id="WP_014785742.1">
    <property type="nucleotide sequence ID" value="NC_018014.1"/>
</dbReference>
<gene>
    <name evidence="5" type="ordered locus">Terro_1883</name>
</gene>
<dbReference type="InterPro" id="IPR029044">
    <property type="entry name" value="Nucleotide-diphossugar_trans"/>
</dbReference>
<dbReference type="InterPro" id="IPR001173">
    <property type="entry name" value="Glyco_trans_2-like"/>
</dbReference>
<dbReference type="PANTHER" id="PTHR43398:SF1">
    <property type="entry name" value="DOLICHOL-PHOSPHATE MANNOSYLTRANSFERASE SUBUNIT 1"/>
    <property type="match status" value="1"/>
</dbReference>
<dbReference type="PANTHER" id="PTHR43398">
    <property type="entry name" value="DOLICHOL-PHOSPHATE MANNOSYLTRANSFERASE SUBUNIT 1"/>
    <property type="match status" value="1"/>
</dbReference>
<dbReference type="Proteomes" id="UP000006056">
    <property type="component" value="Chromosome"/>
</dbReference>
<keyword evidence="3 5" id="KW-0808">Transferase</keyword>
<keyword evidence="2" id="KW-0328">Glycosyltransferase</keyword>
<dbReference type="STRING" id="926566.Terro_1883"/>
<protein>
    <submittedName>
        <fullName evidence="5">Glycosyl transferase</fullName>
    </submittedName>
</protein>
<dbReference type="GO" id="GO:0004582">
    <property type="term" value="F:dolichyl-phosphate beta-D-mannosyltransferase activity"/>
    <property type="evidence" value="ECO:0007669"/>
    <property type="project" value="InterPro"/>
</dbReference>
<accession>I3ZG05</accession>
<evidence type="ECO:0000313" key="5">
    <source>
        <dbReference type="EMBL" id="AFL88173.1"/>
    </source>
</evidence>
<dbReference type="Pfam" id="PF00535">
    <property type="entry name" value="Glycos_transf_2"/>
    <property type="match status" value="1"/>
</dbReference>